<feature type="transmembrane region" description="Helical" evidence="8">
    <location>
        <begin position="250"/>
        <end position="271"/>
    </location>
</feature>
<evidence type="ECO:0000313" key="11">
    <source>
        <dbReference type="EMBL" id="MDQ6405681.1"/>
    </source>
</evidence>
<feature type="transmembrane region" description="Helical" evidence="8">
    <location>
        <begin position="138"/>
        <end position="157"/>
    </location>
</feature>
<proteinExistence type="inferred from homology"/>
<keyword evidence="5 8" id="KW-0812">Transmembrane</keyword>
<dbReference type="Gene3D" id="1.10.3720.10">
    <property type="entry name" value="MetI-like"/>
    <property type="match status" value="1"/>
</dbReference>
<keyword evidence="7 8" id="KW-0472">Membrane</keyword>
<evidence type="ECO:0000313" key="10">
    <source>
        <dbReference type="EMBL" id="MCX4143847.1"/>
    </source>
</evidence>
<dbReference type="Pfam" id="PF00528">
    <property type="entry name" value="BPD_transp_1"/>
    <property type="match status" value="1"/>
</dbReference>
<name>A0AAP5EL29_9BURK</name>
<dbReference type="Proteomes" id="UP001242288">
    <property type="component" value="Unassembled WGS sequence"/>
</dbReference>
<evidence type="ECO:0000313" key="12">
    <source>
        <dbReference type="Proteomes" id="UP001209412"/>
    </source>
</evidence>
<gene>
    <name evidence="11" type="ORF">NIE36_00465</name>
    <name evidence="10" type="ORF">OSB80_00465</name>
</gene>
<dbReference type="AlphaFoldDB" id="A0AAP5EL29"/>
<keyword evidence="12" id="KW-1185">Reference proteome</keyword>
<dbReference type="EMBL" id="JAMXWF010000001">
    <property type="protein sequence ID" value="MDQ6405681.1"/>
    <property type="molecule type" value="Genomic_DNA"/>
</dbReference>
<dbReference type="InterPro" id="IPR035906">
    <property type="entry name" value="MetI-like_sf"/>
</dbReference>
<evidence type="ECO:0000256" key="5">
    <source>
        <dbReference type="ARBA" id="ARBA00022692"/>
    </source>
</evidence>
<dbReference type="GO" id="GO:0005886">
    <property type="term" value="C:plasma membrane"/>
    <property type="evidence" value="ECO:0007669"/>
    <property type="project" value="UniProtKB-SubCell"/>
</dbReference>
<keyword evidence="3 8" id="KW-0813">Transport</keyword>
<dbReference type="CDD" id="cd06261">
    <property type="entry name" value="TM_PBP2"/>
    <property type="match status" value="1"/>
</dbReference>
<feature type="domain" description="ABC transmembrane type-1" evidence="9">
    <location>
        <begin position="59"/>
        <end position="267"/>
    </location>
</feature>
<evidence type="ECO:0000256" key="4">
    <source>
        <dbReference type="ARBA" id="ARBA00022475"/>
    </source>
</evidence>
<evidence type="ECO:0000256" key="8">
    <source>
        <dbReference type="RuleBase" id="RU363032"/>
    </source>
</evidence>
<organism evidence="11 13">
    <name type="scientific">Paraburkholderia madseniana</name>
    <dbReference type="NCBI Taxonomy" id="2599607"/>
    <lineage>
        <taxon>Bacteria</taxon>
        <taxon>Pseudomonadati</taxon>
        <taxon>Pseudomonadota</taxon>
        <taxon>Betaproteobacteria</taxon>
        <taxon>Burkholderiales</taxon>
        <taxon>Burkholderiaceae</taxon>
        <taxon>Paraburkholderia</taxon>
    </lineage>
</organism>
<evidence type="ECO:0000256" key="1">
    <source>
        <dbReference type="ARBA" id="ARBA00004651"/>
    </source>
</evidence>
<evidence type="ECO:0000256" key="6">
    <source>
        <dbReference type="ARBA" id="ARBA00022989"/>
    </source>
</evidence>
<comment type="caution">
    <text evidence="11">The sequence shown here is derived from an EMBL/GenBank/DDBJ whole genome shotgun (WGS) entry which is preliminary data.</text>
</comment>
<keyword evidence="4" id="KW-1003">Cell membrane</keyword>
<feature type="transmembrane region" description="Helical" evidence="8">
    <location>
        <begin position="62"/>
        <end position="84"/>
    </location>
</feature>
<keyword evidence="6 8" id="KW-1133">Transmembrane helix</keyword>
<dbReference type="Proteomes" id="UP001209412">
    <property type="component" value="Unassembled WGS sequence"/>
</dbReference>
<dbReference type="PANTHER" id="PTHR42929">
    <property type="entry name" value="INNER MEMBRANE ABC TRANSPORTER PERMEASE PROTEIN YDCU-RELATED-RELATED"/>
    <property type="match status" value="1"/>
</dbReference>
<evidence type="ECO:0000256" key="7">
    <source>
        <dbReference type="ARBA" id="ARBA00023136"/>
    </source>
</evidence>
<dbReference type="GO" id="GO:0055085">
    <property type="term" value="P:transmembrane transport"/>
    <property type="evidence" value="ECO:0007669"/>
    <property type="project" value="InterPro"/>
</dbReference>
<dbReference type="PROSITE" id="PS50928">
    <property type="entry name" value="ABC_TM1"/>
    <property type="match status" value="1"/>
</dbReference>
<dbReference type="RefSeq" id="WP_266256268.1">
    <property type="nucleotide sequence ID" value="NZ_JAMXWF010000001.1"/>
</dbReference>
<dbReference type="InterPro" id="IPR000515">
    <property type="entry name" value="MetI-like"/>
</dbReference>
<accession>A0AAP5EL29</accession>
<protein>
    <submittedName>
        <fullName evidence="11">ABC transporter permease subunit</fullName>
    </submittedName>
</protein>
<dbReference type="EMBL" id="JAPKHW010000001">
    <property type="protein sequence ID" value="MCX4143847.1"/>
    <property type="molecule type" value="Genomic_DNA"/>
</dbReference>
<dbReference type="SUPFAM" id="SSF161098">
    <property type="entry name" value="MetI-like"/>
    <property type="match status" value="1"/>
</dbReference>
<dbReference type="PANTHER" id="PTHR42929:SF1">
    <property type="entry name" value="INNER MEMBRANE ABC TRANSPORTER PERMEASE PROTEIN YDCU-RELATED"/>
    <property type="match status" value="1"/>
</dbReference>
<reference evidence="11" key="1">
    <citation type="submission" date="2022-06" db="EMBL/GenBank/DDBJ databases">
        <title>PHB producers.</title>
        <authorList>
            <person name="Besaury L."/>
        </authorList>
    </citation>
    <scope>NUCLEOTIDE SEQUENCE</scope>
    <source>
        <strain evidence="11 12">SEWS6</strain>
    </source>
</reference>
<evidence type="ECO:0000313" key="13">
    <source>
        <dbReference type="Proteomes" id="UP001242288"/>
    </source>
</evidence>
<evidence type="ECO:0000256" key="2">
    <source>
        <dbReference type="ARBA" id="ARBA00007069"/>
    </source>
</evidence>
<sequence length="276" mass="28553">MGTSSMNEGLARRFGALPAGLLLTLFFALPLGALLVSAAEGNGAAFVRLAHDPLVVSALGHSLALAFAAGTVSLAVGLPLAMVLAGQPPQRRGWLLALLGVPLAFSGLVIAYGFILAFGRAGFVTSIVARLGADPATIGALIYTTAGLVAAYAYYLIPRVALMLYPAIANLDRRPIEAALTLGASPLRALFDVALRELWPSIAAAWCLVTSIALGTYGTALALAGTQINILPLLMYLKLSDGQTDFPQAAALSLALMAVCTCVLALGECLARQRRH</sequence>
<feature type="transmembrane region" description="Helical" evidence="8">
    <location>
        <begin position="205"/>
        <end position="230"/>
    </location>
</feature>
<evidence type="ECO:0000259" key="9">
    <source>
        <dbReference type="PROSITE" id="PS50928"/>
    </source>
</evidence>
<evidence type="ECO:0000256" key="3">
    <source>
        <dbReference type="ARBA" id="ARBA00022448"/>
    </source>
</evidence>
<feature type="transmembrane region" description="Helical" evidence="8">
    <location>
        <begin position="96"/>
        <end position="118"/>
    </location>
</feature>
<comment type="similarity">
    <text evidence="2">Belongs to the binding-protein-dependent transport system permease family. CysTW subfamily.</text>
</comment>
<comment type="subcellular location">
    <subcellularLocation>
        <location evidence="1 8">Cell membrane</location>
        <topology evidence="1 8">Multi-pass membrane protein</topology>
    </subcellularLocation>
</comment>